<feature type="region of interest" description="Disordered" evidence="7">
    <location>
        <begin position="784"/>
        <end position="853"/>
    </location>
</feature>
<feature type="region of interest" description="Disordered" evidence="7">
    <location>
        <begin position="886"/>
        <end position="915"/>
    </location>
</feature>
<dbReference type="PANTHER" id="PTHR43895:SF152">
    <property type="entry name" value="SERINE_THREONINE-PROTEIN KINASE TOS3"/>
    <property type="match status" value="1"/>
</dbReference>
<feature type="region of interest" description="Disordered" evidence="7">
    <location>
        <begin position="292"/>
        <end position="391"/>
    </location>
</feature>
<feature type="compositionally biased region" description="Low complexity" evidence="7">
    <location>
        <begin position="1104"/>
        <end position="1117"/>
    </location>
</feature>
<dbReference type="PROSITE" id="PS50011">
    <property type="entry name" value="PROTEIN_KINASE_DOM"/>
    <property type="match status" value="1"/>
</dbReference>
<accession>A0A0D1CAA1</accession>
<evidence type="ECO:0000256" key="3">
    <source>
        <dbReference type="ARBA" id="ARBA00022741"/>
    </source>
</evidence>
<feature type="compositionally biased region" description="Low complexity" evidence="7">
    <location>
        <begin position="140"/>
        <end position="167"/>
    </location>
</feature>
<dbReference type="OrthoDB" id="68483at2759"/>
<feature type="compositionally biased region" description="Polar residues" evidence="7">
    <location>
        <begin position="338"/>
        <end position="353"/>
    </location>
</feature>
<feature type="region of interest" description="Disordered" evidence="7">
    <location>
        <begin position="1079"/>
        <end position="1216"/>
    </location>
</feature>
<gene>
    <name evidence="9" type="ORF">UMAG_15093</name>
</gene>
<dbReference type="PROSITE" id="PS00107">
    <property type="entry name" value="PROTEIN_KINASE_ATP"/>
    <property type="match status" value="1"/>
</dbReference>
<evidence type="ECO:0000259" key="8">
    <source>
        <dbReference type="PROSITE" id="PS50011"/>
    </source>
</evidence>
<feature type="region of interest" description="Disordered" evidence="7">
    <location>
        <begin position="1390"/>
        <end position="1522"/>
    </location>
</feature>
<feature type="compositionally biased region" description="Low complexity" evidence="7">
    <location>
        <begin position="1408"/>
        <end position="1419"/>
    </location>
</feature>
<evidence type="ECO:0000256" key="6">
    <source>
        <dbReference type="PROSITE-ProRule" id="PRU10141"/>
    </source>
</evidence>
<keyword evidence="2" id="KW-0808">Transferase</keyword>
<feature type="compositionally biased region" description="Basic and acidic residues" evidence="7">
    <location>
        <begin position="375"/>
        <end position="391"/>
    </location>
</feature>
<feature type="compositionally biased region" description="Polar residues" evidence="7">
    <location>
        <begin position="891"/>
        <end position="915"/>
    </location>
</feature>
<keyword evidence="4" id="KW-0418">Kinase</keyword>
<feature type="compositionally biased region" description="Polar residues" evidence="7">
    <location>
        <begin position="1001"/>
        <end position="1011"/>
    </location>
</feature>
<dbReference type="KEGG" id="uma:UMAG_15093"/>
<dbReference type="GeneID" id="23568178"/>
<feature type="region of interest" description="Disordered" evidence="7">
    <location>
        <begin position="658"/>
        <end position="691"/>
    </location>
</feature>
<dbReference type="GO" id="GO:0051726">
    <property type="term" value="P:regulation of cell cycle"/>
    <property type="evidence" value="ECO:0000318"/>
    <property type="project" value="GO_Central"/>
</dbReference>
<reference evidence="9 10" key="1">
    <citation type="journal article" date="2006" name="Nature">
        <title>Insights from the genome of the biotrophic fungal plant pathogen Ustilago maydis.</title>
        <authorList>
            <person name="Kamper J."/>
            <person name="Kahmann R."/>
            <person name="Bolker M."/>
            <person name="Ma L.J."/>
            <person name="Brefort T."/>
            <person name="Saville B.J."/>
            <person name="Banuett F."/>
            <person name="Kronstad J.W."/>
            <person name="Gold S.E."/>
            <person name="Muller O."/>
            <person name="Perlin M.H."/>
            <person name="Wosten H.A."/>
            <person name="de Vries R."/>
            <person name="Ruiz-Herrera J."/>
            <person name="Reynaga-Pena C.G."/>
            <person name="Snetselaar K."/>
            <person name="McCann M."/>
            <person name="Perez-Martin J."/>
            <person name="Feldbrugge M."/>
            <person name="Basse C.W."/>
            <person name="Steinberg G."/>
            <person name="Ibeas J.I."/>
            <person name="Holloman W."/>
            <person name="Guzman P."/>
            <person name="Farman M."/>
            <person name="Stajich J.E."/>
            <person name="Sentandreu R."/>
            <person name="Gonzalez-Prieto J.M."/>
            <person name="Kennell J.C."/>
            <person name="Molina L."/>
            <person name="Schirawski J."/>
            <person name="Mendoza-Mendoza A."/>
            <person name="Greilinger D."/>
            <person name="Munch K."/>
            <person name="Rossel N."/>
            <person name="Scherer M."/>
            <person name="Vranes M."/>
            <person name="Ladendorf O."/>
            <person name="Vincon V."/>
            <person name="Fuchs U."/>
            <person name="Sandrock B."/>
            <person name="Meng S."/>
            <person name="Ho E.C."/>
            <person name="Cahill M.J."/>
            <person name="Boyce K.J."/>
            <person name="Klose J."/>
            <person name="Klosterman S.J."/>
            <person name="Deelstra H.J."/>
            <person name="Ortiz-Castellanos L."/>
            <person name="Li W."/>
            <person name="Sanchez-Alonso P."/>
            <person name="Schreier P.H."/>
            <person name="Hauser-Hahn I."/>
            <person name="Vaupel M."/>
            <person name="Koopmann E."/>
            <person name="Friedrich G."/>
            <person name="Voss H."/>
            <person name="Schluter T."/>
            <person name="Margolis J."/>
            <person name="Platt D."/>
            <person name="Swimmer C."/>
            <person name="Gnirke A."/>
            <person name="Chen F."/>
            <person name="Vysotskaia V."/>
            <person name="Mannhaupt G."/>
            <person name="Guldener U."/>
            <person name="Munsterkotter M."/>
            <person name="Haase D."/>
            <person name="Oesterheld M."/>
            <person name="Mewes H.W."/>
            <person name="Mauceli E.W."/>
            <person name="DeCaprio D."/>
            <person name="Wade C.M."/>
            <person name="Butler J."/>
            <person name="Young S."/>
            <person name="Jaffe D.B."/>
            <person name="Calvo S."/>
            <person name="Nusbaum C."/>
            <person name="Galagan J."/>
            <person name="Birren B.W."/>
        </authorList>
    </citation>
    <scope>NUCLEOTIDE SEQUENCE [LARGE SCALE GENOMIC DNA]</scope>
    <source>
        <strain evidence="10">DSM 14603 / FGSC 9021 / UM521</strain>
    </source>
</reference>
<dbReference type="SUPFAM" id="SSF56112">
    <property type="entry name" value="Protein kinase-like (PK-like)"/>
    <property type="match status" value="1"/>
</dbReference>
<dbReference type="Proteomes" id="UP000000561">
    <property type="component" value="Chromosome 3"/>
</dbReference>
<evidence type="ECO:0000256" key="2">
    <source>
        <dbReference type="ARBA" id="ARBA00022679"/>
    </source>
</evidence>
<dbReference type="VEuPathDB" id="FungiDB:UMAG_15093"/>
<dbReference type="Gene3D" id="1.10.510.10">
    <property type="entry name" value="Transferase(Phosphotransferase) domain 1"/>
    <property type="match status" value="1"/>
</dbReference>
<dbReference type="RefSeq" id="XP_011388149.1">
    <property type="nucleotide sequence ID" value="XM_011389847.1"/>
</dbReference>
<feature type="compositionally biased region" description="Polar residues" evidence="7">
    <location>
        <begin position="318"/>
        <end position="331"/>
    </location>
</feature>
<evidence type="ECO:0000256" key="5">
    <source>
        <dbReference type="ARBA" id="ARBA00022840"/>
    </source>
</evidence>
<dbReference type="InterPro" id="IPR017441">
    <property type="entry name" value="Protein_kinase_ATP_BS"/>
</dbReference>
<dbReference type="InterPro" id="IPR000719">
    <property type="entry name" value="Prot_kinase_dom"/>
</dbReference>
<evidence type="ECO:0000256" key="7">
    <source>
        <dbReference type="SAM" id="MobiDB-lite"/>
    </source>
</evidence>
<feature type="compositionally biased region" description="Polar residues" evidence="7">
    <location>
        <begin position="834"/>
        <end position="846"/>
    </location>
</feature>
<dbReference type="STRING" id="237631.A0A0D1CAA1"/>
<protein>
    <recommendedName>
        <fullName evidence="8">Protein kinase domain-containing protein</fullName>
    </recommendedName>
</protein>
<evidence type="ECO:0000256" key="4">
    <source>
        <dbReference type="ARBA" id="ARBA00022777"/>
    </source>
</evidence>
<feature type="compositionally biased region" description="Low complexity" evidence="7">
    <location>
        <begin position="1190"/>
        <end position="1213"/>
    </location>
</feature>
<dbReference type="InterPro" id="IPR011009">
    <property type="entry name" value="Kinase-like_dom_sf"/>
</dbReference>
<feature type="region of interest" description="Disordered" evidence="7">
    <location>
        <begin position="133"/>
        <end position="168"/>
    </location>
</feature>
<feature type="domain" description="Protein kinase" evidence="8">
    <location>
        <begin position="249"/>
        <end position="728"/>
    </location>
</feature>
<keyword evidence="5 6" id="KW-0067">ATP-binding</keyword>
<keyword evidence="3 6" id="KW-0547">Nucleotide-binding</keyword>
<dbReference type="Pfam" id="PF00069">
    <property type="entry name" value="Pkinase"/>
    <property type="match status" value="2"/>
</dbReference>
<feature type="region of interest" description="Disordered" evidence="7">
    <location>
        <begin position="198"/>
        <end position="242"/>
    </location>
</feature>
<keyword evidence="10" id="KW-1185">Reference proteome</keyword>
<feature type="region of interest" description="Disordered" evidence="7">
    <location>
        <begin position="933"/>
        <end position="1058"/>
    </location>
</feature>
<keyword evidence="1" id="KW-0723">Serine/threonine-protein kinase</keyword>
<evidence type="ECO:0000313" key="10">
    <source>
        <dbReference type="Proteomes" id="UP000000561"/>
    </source>
</evidence>
<feature type="compositionally biased region" description="Low complexity" evidence="7">
    <location>
        <begin position="216"/>
        <end position="231"/>
    </location>
</feature>
<feature type="compositionally biased region" description="Polar residues" evidence="7">
    <location>
        <begin position="1428"/>
        <end position="1443"/>
    </location>
</feature>
<dbReference type="GO" id="GO:0005524">
    <property type="term" value="F:ATP binding"/>
    <property type="evidence" value="ECO:0007669"/>
    <property type="project" value="UniProtKB-UniRule"/>
</dbReference>
<evidence type="ECO:0000256" key="1">
    <source>
        <dbReference type="ARBA" id="ARBA00022527"/>
    </source>
</evidence>
<feature type="compositionally biased region" description="Polar residues" evidence="7">
    <location>
        <begin position="805"/>
        <end position="825"/>
    </location>
</feature>
<feature type="binding site" evidence="6">
    <location>
        <position position="278"/>
    </location>
    <ligand>
        <name>ATP</name>
        <dbReference type="ChEBI" id="CHEBI:30616"/>
    </ligand>
</feature>
<evidence type="ECO:0000313" key="9">
    <source>
        <dbReference type="EMBL" id="KIS70272.1"/>
    </source>
</evidence>
<proteinExistence type="predicted"/>
<dbReference type="CDD" id="cd14008">
    <property type="entry name" value="STKc_LKB1_CaMKK"/>
    <property type="match status" value="1"/>
</dbReference>
<sequence>MASPSLDQASTPPAAMATTPSTNVATVSPASLQAQLEARSLAPVDGAASHGAVCDTSASASSPTYPTLSLAMAGHVLGAAGPAPTSSSVAPPNDTVGVSSPLHLYSAPARPSDSKDLAHPVLITSSHDANAHRLAPASTSPPLLSAHDPSSPSASISPSVVSGSSTPARSAMSELHLYSQQIQQQLLHQHMHHQLFNGRTKLSTGSPPSNAPDHSPLPSTSASAYSSPPVSGRSDIQTHTSSRRMVNQYLIEGELGRGVHGKVRLARDLETGERVAVKIVEREARKRLGAGLGLLNRNNRTKDPSRLSPAHFDPPTSPAQQEGNDLHPSSDSPHEDSASTTVKGVSTSPSTQFAPIPNLPRSPSASAFGLSRWGPSDRDAERRREKEREKARKALLWTTDQKVRREIAIMKKCSHDNVVQLKEVIDDPQSKKIFMVLEFMEGGEVVWKDDQGHPALTVDQSRQVLRDVVCGLEYLHYQGIIHRDIKPANLLWDNHHRVKISDFGVSHFSYAMMIANDHAAASSASSSSSRLNTQLTSSLSDPSLADDRELAKTAGSPAFFAPELCMSSFSSTIHSTDLTSGSNAASPADAATTTLARPPTRPKVTKAIDIWALGVTLYCLLFGTTPFTAESEYALFAVIPSTDYSIPTFMGADRVRVGPRKPRWQSRSQWVDEEADAQPASPSELCPDVDPDSLEEDARQLRDLLDRLLEKDPTKRITLEDVKKHPWVTRGLQDAPAWLSETDPQHMPFVEISHADVEDALTGFSKLKQRVKRWQSKLLDSFAGGRRRSKSVNHSSAASSFHADLQSNSGASSPHPSRTPGSDNVATMPVAPFDSSNQSGPSTSSVRLPRTPLKGHMFFSRQKSANSVGRRDGATALRALTAAYRNDESDSVASESPRINSSDTPSKSTASQALSALQTSPRVFQDNTTEVHDQATSFSPMLPPPLLVGGSDDGTMRPPKLASYRKASAQSTSSAGLRLDAGPEIPQRISSDTHGAARRVSATSASPSLHPSSPRMPSIHRATSRQGSGHHDAHLQRAASPRRSVDSEGRSSTLSISQASRVSGRHRLGDFLRGSWLIAGGDDRNLSSSRPSTRGSRDAPPFPSSVLSTSVSKRSGSIGSTASSARPGVTSAVGSMGPLSVDTHSATQQAGARPESGTPTSAPVPGNNSRGGLGGAPSLSTEVLTGPMESASLSQSAFSALSQPSSPLAGSGSDAAQPFAFDRLGRRRHFDAPPEDLSYNENDDVDLELELSDDDLSDDLDDVHTASLGPMLVNSGQGWTVHHGDGERVDMAHAAFLPEAYCRKGSSGSDSSNDILTPSVEGGYNVFKPPYQHILSPAASSALPDNHVSAGPASAGNETAAPICQTFAMGATLSSEAAALRKADFTELSVGHDTLPDPMVKEGRVYESTPTSSGSVSRSASHRLHGSDGSSRAASATETQATRSDVGGVPSETKDVKVPEEVFENVMPNAMPATEESQFADAEEDASRQDELDSISAKHAMLSGSGAPIGNEEEDDSDDQCVSFQARRKRSTRFRTLHSVNGQA</sequence>
<dbReference type="GO" id="GO:0042149">
    <property type="term" value="P:cellular response to glucose starvation"/>
    <property type="evidence" value="ECO:0000318"/>
    <property type="project" value="GO_Central"/>
</dbReference>
<feature type="compositionally biased region" description="Polar residues" evidence="7">
    <location>
        <begin position="1157"/>
        <end position="1168"/>
    </location>
</feature>
<name>A0A0D1CAA1_MYCMD</name>
<dbReference type="InParanoid" id="A0A0D1CAA1"/>
<dbReference type="SMART" id="SM00220">
    <property type="entry name" value="S_TKc"/>
    <property type="match status" value="1"/>
</dbReference>
<organism evidence="9 10">
    <name type="scientific">Mycosarcoma maydis</name>
    <name type="common">Corn smut fungus</name>
    <name type="synonym">Ustilago maydis</name>
    <dbReference type="NCBI Taxonomy" id="5270"/>
    <lineage>
        <taxon>Eukaryota</taxon>
        <taxon>Fungi</taxon>
        <taxon>Dikarya</taxon>
        <taxon>Basidiomycota</taxon>
        <taxon>Ustilaginomycotina</taxon>
        <taxon>Ustilaginomycetes</taxon>
        <taxon>Ustilaginales</taxon>
        <taxon>Ustilaginaceae</taxon>
        <taxon>Mycosarcoma</taxon>
    </lineage>
</organism>
<dbReference type="GO" id="GO:0005737">
    <property type="term" value="C:cytoplasm"/>
    <property type="evidence" value="ECO:0000318"/>
    <property type="project" value="GO_Central"/>
</dbReference>
<feature type="region of interest" description="Disordered" evidence="7">
    <location>
        <begin position="1"/>
        <end position="26"/>
    </location>
</feature>
<dbReference type="eggNOG" id="KOG0585">
    <property type="taxonomic scope" value="Eukaryota"/>
</dbReference>
<feature type="compositionally biased region" description="Low complexity" evidence="7">
    <location>
        <begin position="9"/>
        <end position="22"/>
    </location>
</feature>
<dbReference type="EMBL" id="CM003142">
    <property type="protein sequence ID" value="KIS70272.1"/>
    <property type="molecule type" value="Genomic_DNA"/>
</dbReference>
<feature type="compositionally biased region" description="Low complexity" evidence="7">
    <location>
        <begin position="792"/>
        <end position="803"/>
    </location>
</feature>
<dbReference type="GO" id="GO:0004674">
    <property type="term" value="F:protein serine/threonine kinase activity"/>
    <property type="evidence" value="ECO:0000318"/>
    <property type="project" value="GO_Central"/>
</dbReference>
<dbReference type="Gene3D" id="3.30.200.20">
    <property type="entry name" value="Phosphorylase Kinase, domain 1"/>
    <property type="match status" value="2"/>
</dbReference>
<dbReference type="PANTHER" id="PTHR43895">
    <property type="entry name" value="CALCIUM/CALMODULIN-DEPENDENT PROTEIN KINASE KINASE-RELATED"/>
    <property type="match status" value="1"/>
</dbReference>